<evidence type="ECO:0000259" key="12">
    <source>
        <dbReference type="Pfam" id="PF14911"/>
    </source>
</evidence>
<dbReference type="STRING" id="7222.B4JMM6"/>
<evidence type="ECO:0000259" key="11">
    <source>
        <dbReference type="Pfam" id="PF14910"/>
    </source>
</evidence>
<sequence>MDYDLFQSDDDEDILSAYLQVSQKLPPEPQVQLQLLGNSDELNVATDDDRDALDMLPEFNCSGRDTSRASNDLPNTGFVRNGYALDAPVPRSRLDRLSFNFEEGQLQVCMVVRYLQGEACKNIQKLCGAVAGQQHLQSKSALSAATASWYEARQQVTHFYHWLLHDVQISEQWHIISPGVRQLRELLNSCLDASAWRVLYFAEHVKGNECQAPAYQLYHGALEWRLLDLCLLRKHQTATGEEEEEDQLCYQTQLARIFDDLVLCANYHYRSKHSAELLHTSAFVCRCSKELWLLLHQQMGLECAFWPLFHRAMQRHKTQLQPECGNNATALAYHEFYAWLRLSLARLAAYGADGLQLSKPATVGAELLQTGSLLRQFLACQPDEQQRRVYLCLIAPLQLRWAQPDTDVLCQLWEYLHRMLNSSFSMQLLEQLPLICTSGAAYVERYRMLLARPQMEDLNLSSFTIFVLLLGKTLQQLPSLGRTGAQKLMGRIFSKFSAAKLLALNESGIHHVIELFLCLLLTYAEFGELAPKLRELLLCLALDKLPPARRQLAAKGHMALLLLHAQRRQPMEDYVSKLLVQLAVVRNDVDVGGIFGATLQPIFELADDCARGEQLLVSSWLTHYLEHSGQAAQERVWQALHLLCQKLKENPSSAMWDALQQHVLPQLRLQYANGYSVWLPKLAADFVALDKDRKLLELLLLGTEPANTAASAQLLLHVLMQQQDDAATVAVAPSVLVIQVWIKSLVLLTAQHESVLALTPHVAQLAEFRALGLDASSLEGREPLCAFFGALGRRAQQQDAVAHVRMQLSHKLHGYVAHFEQWLPPALTEQRPEIGARFYNFLAIVIYNCATLTYVRSKPSCFFHLAMVRFLLTTQLQAGIQPEGRLPQLVHKIFPVLLQGIGRLPYRTDAYLGRTLEQLILHWTPLFGFTSNVKLVARPFATLLQADADGELAQFVLQNLASQFLGVQRNQVGANVGLILMVIQQLFVGLGETKDAPSAEPQLLTLLKAVNIPLLEHIMFVGELEPSRIQVLNLYRQMVHLGVFQRSMAAQEICSDDIRSLAEKHLAHCTYFYFQMLIKLAEPAPQLVAPLYSFVRKQAVNVELKRAAGEDVGIRKCLQRLQQVLQTAPST</sequence>
<evidence type="ECO:0000256" key="3">
    <source>
        <dbReference type="ARBA" id="ARBA00006585"/>
    </source>
</evidence>
<comment type="similarity">
    <text evidence="3">Belongs to the MMS22 family. MMS22L subfamily.</text>
</comment>
<protein>
    <recommendedName>
        <fullName evidence="4">Protein MMS22-like</fullName>
    </recommendedName>
    <alternativeName>
        <fullName evidence="10">Methyl methanesulfonate-sensitivity protein 22-like</fullName>
    </alternativeName>
</protein>
<dbReference type="GO" id="GO:0000724">
    <property type="term" value="P:double-strand break repair via homologous recombination"/>
    <property type="evidence" value="ECO:0007669"/>
    <property type="project" value="InterPro"/>
</dbReference>
<evidence type="ECO:0000256" key="2">
    <source>
        <dbReference type="ARBA" id="ARBA00004286"/>
    </source>
</evidence>
<proteinExistence type="inferred from homology"/>
<keyword evidence="8" id="KW-0234">DNA repair</keyword>
<gene>
    <name evidence="13" type="primary">Dgri\GH24298</name>
    <name evidence="13" type="ORF">Dgri_GH24298</name>
</gene>
<evidence type="ECO:0000313" key="13">
    <source>
        <dbReference type="EMBL" id="EDV91969.1"/>
    </source>
</evidence>
<dbReference type="InterPro" id="IPR029425">
    <property type="entry name" value="MMS22L_N"/>
</dbReference>
<evidence type="ECO:0000256" key="4">
    <source>
        <dbReference type="ARBA" id="ARBA00021061"/>
    </source>
</evidence>
<keyword evidence="9" id="KW-0539">Nucleus</keyword>
<evidence type="ECO:0000313" key="14">
    <source>
        <dbReference type="Proteomes" id="UP000001070"/>
    </source>
</evidence>
<evidence type="ECO:0000256" key="7">
    <source>
        <dbReference type="ARBA" id="ARBA00022853"/>
    </source>
</evidence>
<feature type="domain" description="MMS22-like C-terminal" evidence="12">
    <location>
        <begin position="753"/>
        <end position="1125"/>
    </location>
</feature>
<evidence type="ECO:0000256" key="1">
    <source>
        <dbReference type="ARBA" id="ARBA00004123"/>
    </source>
</evidence>
<organism evidence="14">
    <name type="scientific">Drosophila grimshawi</name>
    <name type="common">Hawaiian fruit fly</name>
    <name type="synonym">Idiomyia grimshawi</name>
    <dbReference type="NCBI Taxonomy" id="7222"/>
    <lineage>
        <taxon>Eukaryota</taxon>
        <taxon>Metazoa</taxon>
        <taxon>Ecdysozoa</taxon>
        <taxon>Arthropoda</taxon>
        <taxon>Hexapoda</taxon>
        <taxon>Insecta</taxon>
        <taxon>Pterygota</taxon>
        <taxon>Neoptera</taxon>
        <taxon>Endopterygota</taxon>
        <taxon>Diptera</taxon>
        <taxon>Brachycera</taxon>
        <taxon>Muscomorpha</taxon>
        <taxon>Ephydroidea</taxon>
        <taxon>Drosophilidae</taxon>
        <taxon>Drosophila</taxon>
        <taxon>Hawaiian Drosophila</taxon>
    </lineage>
</organism>
<evidence type="ECO:0000256" key="5">
    <source>
        <dbReference type="ARBA" id="ARBA00022454"/>
    </source>
</evidence>
<dbReference type="Pfam" id="PF14910">
    <property type="entry name" value="MMS22L_N"/>
    <property type="match status" value="1"/>
</dbReference>
<dbReference type="OrthoDB" id="8193282at2759"/>
<feature type="domain" description="Protein MMS22-like N-terminal" evidence="11">
    <location>
        <begin position="240"/>
        <end position="568"/>
    </location>
</feature>
<dbReference type="InParanoid" id="B4JMM6"/>
<dbReference type="KEGG" id="dgr:6565639"/>
<comment type="subcellular location">
    <subcellularLocation>
        <location evidence="2">Chromosome</location>
    </subcellularLocation>
    <subcellularLocation>
        <location evidence="1">Nucleus</location>
    </subcellularLocation>
</comment>
<dbReference type="GO" id="GO:0031297">
    <property type="term" value="P:replication fork processing"/>
    <property type="evidence" value="ECO:0007669"/>
    <property type="project" value="InterPro"/>
</dbReference>
<dbReference type="Pfam" id="PF14911">
    <property type="entry name" value="MMS22L_C"/>
    <property type="match status" value="1"/>
</dbReference>
<dbReference type="HOGENOM" id="CLU_281351_0_0_1"/>
<evidence type="ECO:0000256" key="6">
    <source>
        <dbReference type="ARBA" id="ARBA00022763"/>
    </source>
</evidence>
<dbReference type="eggNOG" id="ENOG502QQCR">
    <property type="taxonomic scope" value="Eukaryota"/>
</dbReference>
<dbReference type="EMBL" id="CH916371">
    <property type="protein sequence ID" value="EDV91969.1"/>
    <property type="molecule type" value="Genomic_DNA"/>
</dbReference>
<keyword evidence="14" id="KW-1185">Reference proteome</keyword>
<dbReference type="GO" id="GO:0006325">
    <property type="term" value="P:chromatin organization"/>
    <property type="evidence" value="ECO:0007669"/>
    <property type="project" value="UniProtKB-KW"/>
</dbReference>
<dbReference type="FunCoup" id="B4JMM6">
    <property type="interactions" value="51"/>
</dbReference>
<evidence type="ECO:0000256" key="9">
    <source>
        <dbReference type="ARBA" id="ARBA00023242"/>
    </source>
</evidence>
<evidence type="ECO:0000256" key="10">
    <source>
        <dbReference type="ARBA" id="ARBA00033326"/>
    </source>
</evidence>
<dbReference type="PhylomeDB" id="B4JMM6"/>
<keyword evidence="5" id="KW-0158">Chromosome</keyword>
<dbReference type="Proteomes" id="UP000001070">
    <property type="component" value="Unassembled WGS sequence"/>
</dbReference>
<keyword evidence="7" id="KW-0156">Chromatin regulator</keyword>
<dbReference type="PANTHER" id="PTHR28547">
    <property type="entry name" value="PROTEIN MMS22-LIKE"/>
    <property type="match status" value="1"/>
</dbReference>
<dbReference type="GO" id="GO:0043596">
    <property type="term" value="C:nuclear replication fork"/>
    <property type="evidence" value="ECO:0007669"/>
    <property type="project" value="TreeGrafter"/>
</dbReference>
<accession>B4JMM6</accession>
<dbReference type="InterPro" id="IPR042320">
    <property type="entry name" value="MMS22-like"/>
</dbReference>
<keyword evidence="6" id="KW-0227">DNA damage</keyword>
<dbReference type="OMA" id="RVYLCLL"/>
<reference evidence="13 14" key="1">
    <citation type="journal article" date="2007" name="Nature">
        <title>Evolution of genes and genomes on the Drosophila phylogeny.</title>
        <authorList>
            <consortium name="Drosophila 12 Genomes Consortium"/>
            <person name="Clark A.G."/>
            <person name="Eisen M.B."/>
            <person name="Smith D.R."/>
            <person name="Bergman C.M."/>
            <person name="Oliver B."/>
            <person name="Markow T.A."/>
            <person name="Kaufman T.C."/>
            <person name="Kellis M."/>
            <person name="Gelbart W."/>
            <person name="Iyer V.N."/>
            <person name="Pollard D.A."/>
            <person name="Sackton T.B."/>
            <person name="Larracuente A.M."/>
            <person name="Singh N.D."/>
            <person name="Abad J.P."/>
            <person name="Abt D.N."/>
            <person name="Adryan B."/>
            <person name="Aguade M."/>
            <person name="Akashi H."/>
            <person name="Anderson W.W."/>
            <person name="Aquadro C.F."/>
            <person name="Ardell D.H."/>
            <person name="Arguello R."/>
            <person name="Artieri C.G."/>
            <person name="Barbash D.A."/>
            <person name="Barker D."/>
            <person name="Barsanti P."/>
            <person name="Batterham P."/>
            <person name="Batzoglou S."/>
            <person name="Begun D."/>
            <person name="Bhutkar A."/>
            <person name="Blanco E."/>
            <person name="Bosak S.A."/>
            <person name="Bradley R.K."/>
            <person name="Brand A.D."/>
            <person name="Brent M.R."/>
            <person name="Brooks A.N."/>
            <person name="Brown R.H."/>
            <person name="Butlin R.K."/>
            <person name="Caggese C."/>
            <person name="Calvi B.R."/>
            <person name="Bernardo de Carvalho A."/>
            <person name="Caspi A."/>
            <person name="Castrezana S."/>
            <person name="Celniker S.E."/>
            <person name="Chang J.L."/>
            <person name="Chapple C."/>
            <person name="Chatterji S."/>
            <person name="Chinwalla A."/>
            <person name="Civetta A."/>
            <person name="Clifton S.W."/>
            <person name="Comeron J.M."/>
            <person name="Costello J.C."/>
            <person name="Coyne J.A."/>
            <person name="Daub J."/>
            <person name="David R.G."/>
            <person name="Delcher A.L."/>
            <person name="Delehaunty K."/>
            <person name="Do C.B."/>
            <person name="Ebling H."/>
            <person name="Edwards K."/>
            <person name="Eickbush T."/>
            <person name="Evans J.D."/>
            <person name="Filipski A."/>
            <person name="Findeiss S."/>
            <person name="Freyhult E."/>
            <person name="Fulton L."/>
            <person name="Fulton R."/>
            <person name="Garcia A.C."/>
            <person name="Gardiner A."/>
            <person name="Garfield D.A."/>
            <person name="Garvin B.E."/>
            <person name="Gibson G."/>
            <person name="Gilbert D."/>
            <person name="Gnerre S."/>
            <person name="Godfrey J."/>
            <person name="Good R."/>
            <person name="Gotea V."/>
            <person name="Gravely B."/>
            <person name="Greenberg A.J."/>
            <person name="Griffiths-Jones S."/>
            <person name="Gross S."/>
            <person name="Guigo R."/>
            <person name="Gustafson E.A."/>
            <person name="Haerty W."/>
            <person name="Hahn M.W."/>
            <person name="Halligan D.L."/>
            <person name="Halpern A.L."/>
            <person name="Halter G.M."/>
            <person name="Han M.V."/>
            <person name="Heger A."/>
            <person name="Hillier L."/>
            <person name="Hinrichs A.S."/>
            <person name="Holmes I."/>
            <person name="Hoskins R.A."/>
            <person name="Hubisz M.J."/>
            <person name="Hultmark D."/>
            <person name="Huntley M.A."/>
            <person name="Jaffe D.B."/>
            <person name="Jagadeeshan S."/>
            <person name="Jeck W.R."/>
            <person name="Johnson J."/>
            <person name="Jones C.D."/>
            <person name="Jordan W.C."/>
            <person name="Karpen G.H."/>
            <person name="Kataoka E."/>
            <person name="Keightley P.D."/>
            <person name="Kheradpour P."/>
            <person name="Kirkness E.F."/>
            <person name="Koerich L.B."/>
            <person name="Kristiansen K."/>
            <person name="Kudrna D."/>
            <person name="Kulathinal R.J."/>
            <person name="Kumar S."/>
            <person name="Kwok R."/>
            <person name="Lander E."/>
            <person name="Langley C.H."/>
            <person name="Lapoint R."/>
            <person name="Lazzaro B.P."/>
            <person name="Lee S.J."/>
            <person name="Levesque L."/>
            <person name="Li R."/>
            <person name="Lin C.F."/>
            <person name="Lin M.F."/>
            <person name="Lindblad-Toh K."/>
            <person name="Llopart A."/>
            <person name="Long M."/>
            <person name="Low L."/>
            <person name="Lozovsky E."/>
            <person name="Lu J."/>
            <person name="Luo M."/>
            <person name="Machado C.A."/>
            <person name="Makalowski W."/>
            <person name="Marzo M."/>
            <person name="Matsuda M."/>
            <person name="Matzkin L."/>
            <person name="McAllister B."/>
            <person name="McBride C.S."/>
            <person name="McKernan B."/>
            <person name="McKernan K."/>
            <person name="Mendez-Lago M."/>
            <person name="Minx P."/>
            <person name="Mollenhauer M.U."/>
            <person name="Montooth K."/>
            <person name="Mount S.M."/>
            <person name="Mu X."/>
            <person name="Myers E."/>
            <person name="Negre B."/>
            <person name="Newfeld S."/>
            <person name="Nielsen R."/>
            <person name="Noor M.A."/>
            <person name="O'Grady P."/>
            <person name="Pachter L."/>
            <person name="Papaceit M."/>
            <person name="Parisi M.J."/>
            <person name="Parisi M."/>
            <person name="Parts L."/>
            <person name="Pedersen J.S."/>
            <person name="Pesole G."/>
            <person name="Phillippy A.M."/>
            <person name="Ponting C.P."/>
            <person name="Pop M."/>
            <person name="Porcelli D."/>
            <person name="Powell J.R."/>
            <person name="Prohaska S."/>
            <person name="Pruitt K."/>
            <person name="Puig M."/>
            <person name="Quesneville H."/>
            <person name="Ram K.R."/>
            <person name="Rand D."/>
            <person name="Rasmussen M.D."/>
            <person name="Reed L.K."/>
            <person name="Reenan R."/>
            <person name="Reily A."/>
            <person name="Remington K.A."/>
            <person name="Rieger T.T."/>
            <person name="Ritchie M.G."/>
            <person name="Robin C."/>
            <person name="Rogers Y.H."/>
            <person name="Rohde C."/>
            <person name="Rozas J."/>
            <person name="Rubenfield M.J."/>
            <person name="Ruiz A."/>
            <person name="Russo S."/>
            <person name="Salzberg S.L."/>
            <person name="Sanchez-Gracia A."/>
            <person name="Saranga D.J."/>
            <person name="Sato H."/>
            <person name="Schaeffer S.W."/>
            <person name="Schatz M.C."/>
            <person name="Schlenke T."/>
            <person name="Schwartz R."/>
            <person name="Segarra C."/>
            <person name="Singh R.S."/>
            <person name="Sirot L."/>
            <person name="Sirota M."/>
            <person name="Sisneros N.B."/>
            <person name="Smith C.D."/>
            <person name="Smith T.F."/>
            <person name="Spieth J."/>
            <person name="Stage D.E."/>
            <person name="Stark A."/>
            <person name="Stephan W."/>
            <person name="Strausberg R.L."/>
            <person name="Strempel S."/>
            <person name="Sturgill D."/>
            <person name="Sutton G."/>
            <person name="Sutton G.G."/>
            <person name="Tao W."/>
            <person name="Teichmann S."/>
            <person name="Tobari Y.N."/>
            <person name="Tomimura Y."/>
            <person name="Tsolas J.M."/>
            <person name="Valente V.L."/>
            <person name="Venter E."/>
            <person name="Venter J.C."/>
            <person name="Vicario S."/>
            <person name="Vieira F.G."/>
            <person name="Vilella A.J."/>
            <person name="Villasante A."/>
            <person name="Walenz B."/>
            <person name="Wang J."/>
            <person name="Wasserman M."/>
            <person name="Watts T."/>
            <person name="Wilson D."/>
            <person name="Wilson R.K."/>
            <person name="Wing R.A."/>
            <person name="Wolfner M.F."/>
            <person name="Wong A."/>
            <person name="Wong G.K."/>
            <person name="Wu C.I."/>
            <person name="Wu G."/>
            <person name="Yamamoto D."/>
            <person name="Yang H.P."/>
            <person name="Yang S.P."/>
            <person name="Yorke J.A."/>
            <person name="Yoshida K."/>
            <person name="Zdobnov E."/>
            <person name="Zhang P."/>
            <person name="Zhang Y."/>
            <person name="Zimin A.V."/>
            <person name="Baldwin J."/>
            <person name="Abdouelleil A."/>
            <person name="Abdulkadir J."/>
            <person name="Abebe A."/>
            <person name="Abera B."/>
            <person name="Abreu J."/>
            <person name="Acer S.C."/>
            <person name="Aftuck L."/>
            <person name="Alexander A."/>
            <person name="An P."/>
            <person name="Anderson E."/>
            <person name="Anderson S."/>
            <person name="Arachi H."/>
            <person name="Azer M."/>
            <person name="Bachantsang P."/>
            <person name="Barry A."/>
            <person name="Bayul T."/>
            <person name="Berlin A."/>
            <person name="Bessette D."/>
            <person name="Bloom T."/>
            <person name="Blye J."/>
            <person name="Boguslavskiy L."/>
            <person name="Bonnet C."/>
            <person name="Boukhgalter B."/>
            <person name="Bourzgui I."/>
            <person name="Brown A."/>
            <person name="Cahill P."/>
            <person name="Channer S."/>
            <person name="Cheshatsang Y."/>
            <person name="Chuda L."/>
            <person name="Citroen M."/>
            <person name="Collymore A."/>
            <person name="Cooke P."/>
            <person name="Costello M."/>
            <person name="D'Aco K."/>
            <person name="Daza R."/>
            <person name="De Haan G."/>
            <person name="DeGray S."/>
            <person name="DeMaso C."/>
            <person name="Dhargay N."/>
            <person name="Dooley K."/>
            <person name="Dooley E."/>
            <person name="Doricent M."/>
            <person name="Dorje P."/>
            <person name="Dorjee K."/>
            <person name="Dupes A."/>
            <person name="Elong R."/>
            <person name="Falk J."/>
            <person name="Farina A."/>
            <person name="Faro S."/>
            <person name="Ferguson D."/>
            <person name="Fisher S."/>
            <person name="Foley C.D."/>
            <person name="Franke A."/>
            <person name="Friedrich D."/>
            <person name="Gadbois L."/>
            <person name="Gearin G."/>
            <person name="Gearin C.R."/>
            <person name="Giannoukos G."/>
            <person name="Goode T."/>
            <person name="Graham J."/>
            <person name="Grandbois E."/>
            <person name="Grewal S."/>
            <person name="Gyaltsen K."/>
            <person name="Hafez N."/>
            <person name="Hagos B."/>
            <person name="Hall J."/>
            <person name="Henson C."/>
            <person name="Hollinger A."/>
            <person name="Honan T."/>
            <person name="Huard M.D."/>
            <person name="Hughes L."/>
            <person name="Hurhula B."/>
            <person name="Husby M.E."/>
            <person name="Kamat A."/>
            <person name="Kanga B."/>
            <person name="Kashin S."/>
            <person name="Khazanovich D."/>
            <person name="Kisner P."/>
            <person name="Lance K."/>
            <person name="Lara M."/>
            <person name="Lee W."/>
            <person name="Lennon N."/>
            <person name="Letendre F."/>
            <person name="LeVine R."/>
            <person name="Lipovsky A."/>
            <person name="Liu X."/>
            <person name="Liu J."/>
            <person name="Liu S."/>
            <person name="Lokyitsang T."/>
            <person name="Lokyitsang Y."/>
            <person name="Lubonja R."/>
            <person name="Lui A."/>
            <person name="MacDonald P."/>
            <person name="Magnisalis V."/>
            <person name="Maru K."/>
            <person name="Matthews C."/>
            <person name="McCusker W."/>
            <person name="McDonough S."/>
            <person name="Mehta T."/>
            <person name="Meldrim J."/>
            <person name="Meneus L."/>
            <person name="Mihai O."/>
            <person name="Mihalev A."/>
            <person name="Mihova T."/>
            <person name="Mittelman R."/>
            <person name="Mlenga V."/>
            <person name="Montmayeur A."/>
            <person name="Mulrain L."/>
            <person name="Navidi A."/>
            <person name="Naylor J."/>
            <person name="Negash T."/>
            <person name="Nguyen T."/>
            <person name="Nguyen N."/>
            <person name="Nicol R."/>
            <person name="Norbu C."/>
            <person name="Norbu N."/>
            <person name="Novod N."/>
            <person name="O'Neill B."/>
            <person name="Osman S."/>
            <person name="Markiewicz E."/>
            <person name="Oyono O.L."/>
            <person name="Patti C."/>
            <person name="Phunkhang P."/>
            <person name="Pierre F."/>
            <person name="Priest M."/>
            <person name="Raghuraman S."/>
            <person name="Rege F."/>
            <person name="Reyes R."/>
            <person name="Rise C."/>
            <person name="Rogov P."/>
            <person name="Ross K."/>
            <person name="Ryan E."/>
            <person name="Settipalli S."/>
            <person name="Shea T."/>
            <person name="Sherpa N."/>
            <person name="Shi L."/>
            <person name="Shih D."/>
            <person name="Sparrow T."/>
            <person name="Spaulding J."/>
            <person name="Stalker J."/>
            <person name="Stange-Thomann N."/>
            <person name="Stavropoulos S."/>
            <person name="Stone C."/>
            <person name="Strader C."/>
            <person name="Tesfaye S."/>
            <person name="Thomson T."/>
            <person name="Thoulutsang Y."/>
            <person name="Thoulutsang D."/>
            <person name="Topham K."/>
            <person name="Topping I."/>
            <person name="Tsamla T."/>
            <person name="Vassiliev H."/>
            <person name="Vo A."/>
            <person name="Wangchuk T."/>
            <person name="Wangdi T."/>
            <person name="Weiand M."/>
            <person name="Wilkinson J."/>
            <person name="Wilson A."/>
            <person name="Yadav S."/>
            <person name="Young G."/>
            <person name="Yu Q."/>
            <person name="Zembek L."/>
            <person name="Zhong D."/>
            <person name="Zimmer A."/>
            <person name="Zwirko Z."/>
            <person name="Jaffe D.B."/>
            <person name="Alvarez P."/>
            <person name="Brockman W."/>
            <person name="Butler J."/>
            <person name="Chin C."/>
            <person name="Gnerre S."/>
            <person name="Grabherr M."/>
            <person name="Kleber M."/>
            <person name="Mauceli E."/>
            <person name="MacCallum I."/>
        </authorList>
    </citation>
    <scope>NUCLEOTIDE SEQUENCE [LARGE SCALE GENOMIC DNA]</scope>
    <source>
        <strain evidence="14">Tucson 15287-2541.00</strain>
    </source>
</reference>
<dbReference type="InterPro" id="IPR029424">
    <property type="entry name" value="MMS22L_C"/>
</dbReference>
<name>B4JMM6_DROGR</name>
<dbReference type="AlphaFoldDB" id="B4JMM6"/>
<dbReference type="PANTHER" id="PTHR28547:SF1">
    <property type="entry name" value="PROTEIN MMS22-LIKE"/>
    <property type="match status" value="1"/>
</dbReference>
<evidence type="ECO:0000256" key="8">
    <source>
        <dbReference type="ARBA" id="ARBA00023204"/>
    </source>
</evidence>